<reference evidence="1" key="1">
    <citation type="submission" date="2022-10" db="EMBL/GenBank/DDBJ databases">
        <title>Complete Genome of Trichothecium roseum strain YXFP-22015, a Plant Pathogen Isolated from Citrus.</title>
        <authorList>
            <person name="Wang Y."/>
            <person name="Zhu L."/>
        </authorList>
    </citation>
    <scope>NUCLEOTIDE SEQUENCE</scope>
    <source>
        <strain evidence="1">YXFP-22015</strain>
    </source>
</reference>
<keyword evidence="2" id="KW-1185">Reference proteome</keyword>
<proteinExistence type="predicted"/>
<dbReference type="EMBL" id="CM047944">
    <property type="protein sequence ID" value="KAI9899769.1"/>
    <property type="molecule type" value="Genomic_DNA"/>
</dbReference>
<sequence>MEKQEQHPSSEEASGIPESAAALPSSPPDFAHIDEKKVLRKMDIRLIPVLALLYLLSFLDRGNIGNAKIEGLAEDLNLSADQYNWCLTVFFFFYAAFEIPSNLLLKKLRPSVWLPAIMVAWGLVMTMMGLVQNYHGLLAARIFLGLTEAGLFPGVAYYLTMWYCRHEIQLRQALFFSAASIAGAFSGLLAYGIAKMDGVAGLEGWRWIFILEGIVTVLVAFFSFWALYDFPETADFLTAEEKAFVTFRLRYQGSKAKGGTATAGISSDEDEGGERVAEADEFRWEYILQALRDWQIWTNIFVYWGVVCPLYGISLFLPTIINSMGYSRSTSQLLTVPIYIVAACLAVAVAYASDRVGKRSPFIIACLVVMALGFSMCIGSGNPKVVYAGVFITACAIYPAFPGVITWLANNLGGSYKRSAGMALQIGVGNLGGAMASNFYRAKDAPRYVLGHALELAFIGGGVIAALVLILGYRRINAKRENDMANGGRSRFTAEELSAKGDRAITFRYIY</sequence>
<evidence type="ECO:0000313" key="1">
    <source>
        <dbReference type="EMBL" id="KAI9899769.1"/>
    </source>
</evidence>
<organism evidence="1 2">
    <name type="scientific">Trichothecium roseum</name>
    <dbReference type="NCBI Taxonomy" id="47278"/>
    <lineage>
        <taxon>Eukaryota</taxon>
        <taxon>Fungi</taxon>
        <taxon>Dikarya</taxon>
        <taxon>Ascomycota</taxon>
        <taxon>Pezizomycotina</taxon>
        <taxon>Sordariomycetes</taxon>
        <taxon>Hypocreomycetidae</taxon>
        <taxon>Hypocreales</taxon>
        <taxon>Hypocreales incertae sedis</taxon>
        <taxon>Trichothecium</taxon>
    </lineage>
</organism>
<protein>
    <submittedName>
        <fullName evidence="1">Uncharacterized protein</fullName>
    </submittedName>
</protein>
<comment type="caution">
    <text evidence="1">The sequence shown here is derived from an EMBL/GenBank/DDBJ whole genome shotgun (WGS) entry which is preliminary data.</text>
</comment>
<gene>
    <name evidence="1" type="ORF">N3K66_006230</name>
</gene>
<evidence type="ECO:0000313" key="2">
    <source>
        <dbReference type="Proteomes" id="UP001163324"/>
    </source>
</evidence>
<accession>A0ACC0V027</accession>
<name>A0ACC0V027_9HYPO</name>
<dbReference type="Proteomes" id="UP001163324">
    <property type="component" value="Chromosome 5"/>
</dbReference>